<protein>
    <submittedName>
        <fullName evidence="1">Uncharacterized protein</fullName>
    </submittedName>
</protein>
<proteinExistence type="predicted"/>
<evidence type="ECO:0000313" key="1">
    <source>
        <dbReference type="EMBL" id="MCD9640404.1"/>
    </source>
</evidence>
<accession>A0ABS8V2J5</accession>
<organism evidence="1 2">
    <name type="scientific">Datura stramonium</name>
    <name type="common">Jimsonweed</name>
    <name type="synonym">Common thornapple</name>
    <dbReference type="NCBI Taxonomy" id="4076"/>
    <lineage>
        <taxon>Eukaryota</taxon>
        <taxon>Viridiplantae</taxon>
        <taxon>Streptophyta</taxon>
        <taxon>Embryophyta</taxon>
        <taxon>Tracheophyta</taxon>
        <taxon>Spermatophyta</taxon>
        <taxon>Magnoliopsida</taxon>
        <taxon>eudicotyledons</taxon>
        <taxon>Gunneridae</taxon>
        <taxon>Pentapetalae</taxon>
        <taxon>asterids</taxon>
        <taxon>lamiids</taxon>
        <taxon>Solanales</taxon>
        <taxon>Solanaceae</taxon>
        <taxon>Solanoideae</taxon>
        <taxon>Datureae</taxon>
        <taxon>Datura</taxon>
    </lineage>
</organism>
<comment type="caution">
    <text evidence="1">The sequence shown here is derived from an EMBL/GenBank/DDBJ whole genome shotgun (WGS) entry which is preliminary data.</text>
</comment>
<name>A0ABS8V2J5_DATST</name>
<gene>
    <name evidence="1" type="ORF">HAX54_025693</name>
</gene>
<sequence>MGTISKNDVSNKISTVKAFPAFAATSIAFYADPTPALPNLNEIPVGLSQFFLLKLPNCIGRPKRMPPVWQALAKNLWAGKRFVRQAGAQDELTLEKLVDAVKYHADVDKLPVEERIPTPIDFRAQINKKDLV</sequence>
<evidence type="ECO:0000313" key="2">
    <source>
        <dbReference type="Proteomes" id="UP000823775"/>
    </source>
</evidence>
<keyword evidence="2" id="KW-1185">Reference proteome</keyword>
<reference evidence="1 2" key="1">
    <citation type="journal article" date="2021" name="BMC Genomics">
        <title>Datura genome reveals duplications of psychoactive alkaloid biosynthetic genes and high mutation rate following tissue culture.</title>
        <authorList>
            <person name="Rajewski A."/>
            <person name="Carter-House D."/>
            <person name="Stajich J."/>
            <person name="Litt A."/>
        </authorList>
    </citation>
    <scope>NUCLEOTIDE SEQUENCE [LARGE SCALE GENOMIC DNA]</scope>
    <source>
        <strain evidence="1">AR-01</strain>
    </source>
</reference>
<dbReference type="EMBL" id="JACEIK010003114">
    <property type="protein sequence ID" value="MCD9640404.1"/>
    <property type="molecule type" value="Genomic_DNA"/>
</dbReference>
<dbReference type="Proteomes" id="UP000823775">
    <property type="component" value="Unassembled WGS sequence"/>
</dbReference>